<name>A0ABM9MDE8_9MYCO</name>
<proteinExistence type="inferred from homology"/>
<evidence type="ECO:0000256" key="1">
    <source>
        <dbReference type="ARBA" id="ARBA00004974"/>
    </source>
</evidence>
<protein>
    <recommendedName>
        <fullName evidence="4">acetolactate synthase</fullName>
        <ecNumber evidence="4">2.2.1.6</ecNumber>
    </recommendedName>
</protein>
<dbReference type="EC" id="2.2.1.6" evidence="4"/>
<evidence type="ECO:0000256" key="3">
    <source>
        <dbReference type="ARBA" id="ARBA00007812"/>
    </source>
</evidence>
<evidence type="ECO:0000256" key="2">
    <source>
        <dbReference type="ARBA" id="ARBA00005025"/>
    </source>
</evidence>
<dbReference type="Pfam" id="PF02776">
    <property type="entry name" value="TPP_enzyme_N"/>
    <property type="match status" value="1"/>
</dbReference>
<comment type="pathway">
    <text evidence="1">Amino-acid biosynthesis; L-isoleucine biosynthesis; L-isoleucine from 2-oxobutanoate: step 1/4.</text>
</comment>
<keyword evidence="6" id="KW-0274">FAD</keyword>
<evidence type="ECO:0000313" key="16">
    <source>
        <dbReference type="EMBL" id="CAJ1582488.1"/>
    </source>
</evidence>
<feature type="domain" description="Thiamine pyrophosphate enzyme TPP-binding" evidence="14">
    <location>
        <begin position="385"/>
        <end position="533"/>
    </location>
</feature>
<reference evidence="16 17" key="1">
    <citation type="submission" date="2023-08" db="EMBL/GenBank/DDBJ databases">
        <authorList>
            <person name="Folkvardsen B D."/>
            <person name="Norman A."/>
        </authorList>
    </citation>
    <scope>NUCLEOTIDE SEQUENCE [LARGE SCALE GENOMIC DNA]</scope>
    <source>
        <strain evidence="16 17">Mu0050</strain>
    </source>
</reference>
<dbReference type="InterPro" id="IPR012000">
    <property type="entry name" value="Thiamin_PyroP_enz_cen_dom"/>
</dbReference>
<keyword evidence="5" id="KW-0285">Flavoprotein</keyword>
<keyword evidence="8" id="KW-0028">Amino-acid biosynthesis</keyword>
<keyword evidence="8" id="KW-0100">Branched-chain amino acid biosynthesis</keyword>
<sequence length="572" mass="59165">MTPAIVRVADHILAHLAAGGVTHVFGVDGENVEDLFDAAHFREDITAVLAKHEFAAAAMADGYSRAGAGLGVVMASGGAALNLIPSLGESLASRVPVLALVGQPPSRLDGFGAAGDTSGRNGSLNAQALFRAVSVFCERVTTPEHIRTALPRAIIAACAGGPAVLLLPKDIQQAQLDLAAPQRDRARTWARRPRLGDVHPLTRALRSARGTVAIVAGEQVARDGARAELESLRATLSARVACVPEAKDVTPEFTGALGITGAMGHPAVADAVADSAVCLLVGTRLPLTARTGLDAALRNTRTFSIGSAPPHLPCTHVHTDDLQASLAELTRKLSGRGRPRGLRIPEPTPPTELTPPRVDGAGVGYRQAMKALDAALPANVDVVVDAGNAGTAALHYLPARRGGRFLVALGMGAMGYSFGAGIGMAIARRRRTVVIAGDGAFYTHGMELHTAIEHQLPVTVVLFNNNAHAMSATRERLYYGDLHSYNRFRPSHLGAGLAAMFPGLRSVDVTDIGALPSALAEALEAPGPSVISVECSADEIPPFAPFLEAVASPVGDAAAPAGEDYLAVPASA</sequence>
<evidence type="ECO:0000256" key="11">
    <source>
        <dbReference type="SAM" id="MobiDB-lite"/>
    </source>
</evidence>
<dbReference type="EMBL" id="OY726395">
    <property type="protein sequence ID" value="CAJ1582488.1"/>
    <property type="molecule type" value="Genomic_DNA"/>
</dbReference>
<evidence type="ECO:0000256" key="4">
    <source>
        <dbReference type="ARBA" id="ARBA00013145"/>
    </source>
</evidence>
<dbReference type="InterPro" id="IPR012001">
    <property type="entry name" value="Thiamin_PyroP_enz_TPP-bd_dom"/>
</dbReference>
<gene>
    <name evidence="16" type="ORF">MU0050_002119</name>
</gene>
<dbReference type="InterPro" id="IPR029061">
    <property type="entry name" value="THDP-binding"/>
</dbReference>
<comment type="catalytic activity">
    <reaction evidence="9">
        <text>2 pyruvate + H(+) = (2S)-2-acetolactate + CO2</text>
        <dbReference type="Rhea" id="RHEA:25249"/>
        <dbReference type="ChEBI" id="CHEBI:15361"/>
        <dbReference type="ChEBI" id="CHEBI:15378"/>
        <dbReference type="ChEBI" id="CHEBI:16526"/>
        <dbReference type="ChEBI" id="CHEBI:58476"/>
        <dbReference type="EC" id="2.2.1.6"/>
    </reaction>
</comment>
<evidence type="ECO:0000256" key="9">
    <source>
        <dbReference type="ARBA" id="ARBA00048670"/>
    </source>
</evidence>
<keyword evidence="12" id="KW-0472">Membrane</keyword>
<dbReference type="PANTHER" id="PTHR18968:SF167">
    <property type="entry name" value="ACETOLACTATE SYNTHASE LARGE SUBUNIT ILVB2-RELATED"/>
    <property type="match status" value="1"/>
</dbReference>
<dbReference type="RefSeq" id="WP_316516501.1">
    <property type="nucleotide sequence ID" value="NZ_OY726395.1"/>
</dbReference>
<feature type="domain" description="Thiamine pyrophosphate enzyme central" evidence="13">
    <location>
        <begin position="203"/>
        <end position="313"/>
    </location>
</feature>
<dbReference type="Pfam" id="PF02775">
    <property type="entry name" value="TPP_enzyme_C"/>
    <property type="match status" value="1"/>
</dbReference>
<dbReference type="PANTHER" id="PTHR18968">
    <property type="entry name" value="THIAMINE PYROPHOSPHATE ENZYMES"/>
    <property type="match status" value="1"/>
</dbReference>
<evidence type="ECO:0000256" key="5">
    <source>
        <dbReference type="ARBA" id="ARBA00022630"/>
    </source>
</evidence>
<evidence type="ECO:0000259" key="15">
    <source>
        <dbReference type="Pfam" id="PF02776"/>
    </source>
</evidence>
<dbReference type="Gene3D" id="3.40.50.970">
    <property type="match status" value="2"/>
</dbReference>
<dbReference type="Pfam" id="PF00205">
    <property type="entry name" value="TPP_enzyme_M"/>
    <property type="match status" value="1"/>
</dbReference>
<dbReference type="Gene3D" id="3.40.50.1220">
    <property type="entry name" value="TPP-binding domain"/>
    <property type="match status" value="1"/>
</dbReference>
<dbReference type="SUPFAM" id="SSF52518">
    <property type="entry name" value="Thiamin diphosphate-binding fold (THDP-binding)"/>
    <property type="match status" value="2"/>
</dbReference>
<feature type="transmembrane region" description="Helical" evidence="12">
    <location>
        <begin position="405"/>
        <end position="427"/>
    </location>
</feature>
<dbReference type="CDD" id="cd00568">
    <property type="entry name" value="TPP_enzymes"/>
    <property type="match status" value="1"/>
</dbReference>
<evidence type="ECO:0000313" key="17">
    <source>
        <dbReference type="Proteomes" id="UP001190466"/>
    </source>
</evidence>
<evidence type="ECO:0000256" key="10">
    <source>
        <dbReference type="RuleBase" id="RU362132"/>
    </source>
</evidence>
<dbReference type="Proteomes" id="UP001190466">
    <property type="component" value="Chromosome"/>
</dbReference>
<comment type="pathway">
    <text evidence="2">Amino-acid biosynthesis; L-valine biosynthesis; L-valine from pyruvate: step 1/4.</text>
</comment>
<evidence type="ECO:0000259" key="13">
    <source>
        <dbReference type="Pfam" id="PF00205"/>
    </source>
</evidence>
<keyword evidence="17" id="KW-1185">Reference proteome</keyword>
<evidence type="ECO:0000259" key="14">
    <source>
        <dbReference type="Pfam" id="PF02775"/>
    </source>
</evidence>
<evidence type="ECO:0000256" key="12">
    <source>
        <dbReference type="SAM" id="Phobius"/>
    </source>
</evidence>
<keyword evidence="12" id="KW-0812">Transmembrane</keyword>
<dbReference type="SUPFAM" id="SSF52467">
    <property type="entry name" value="DHS-like NAD/FAD-binding domain"/>
    <property type="match status" value="1"/>
</dbReference>
<comment type="similarity">
    <text evidence="3 10">Belongs to the TPP enzyme family.</text>
</comment>
<dbReference type="InterPro" id="IPR045229">
    <property type="entry name" value="TPP_enz"/>
</dbReference>
<accession>A0ABM9MDE8</accession>
<evidence type="ECO:0000256" key="8">
    <source>
        <dbReference type="ARBA" id="ARBA00023304"/>
    </source>
</evidence>
<evidence type="ECO:0000256" key="7">
    <source>
        <dbReference type="ARBA" id="ARBA00023052"/>
    </source>
</evidence>
<dbReference type="InterPro" id="IPR011766">
    <property type="entry name" value="TPP_enzyme_TPP-bd"/>
</dbReference>
<feature type="region of interest" description="Disordered" evidence="11">
    <location>
        <begin position="336"/>
        <end position="358"/>
    </location>
</feature>
<feature type="domain" description="Thiamine pyrophosphate enzyme N-terminal TPP-binding" evidence="15">
    <location>
        <begin position="7"/>
        <end position="110"/>
    </location>
</feature>
<keyword evidence="12" id="KW-1133">Transmembrane helix</keyword>
<evidence type="ECO:0000256" key="6">
    <source>
        <dbReference type="ARBA" id="ARBA00022827"/>
    </source>
</evidence>
<keyword evidence="7 10" id="KW-0786">Thiamine pyrophosphate</keyword>
<organism evidence="16 17">
    <name type="scientific">[Mycobacterium] wendilense</name>
    <dbReference type="NCBI Taxonomy" id="3064284"/>
    <lineage>
        <taxon>Bacteria</taxon>
        <taxon>Bacillati</taxon>
        <taxon>Actinomycetota</taxon>
        <taxon>Actinomycetes</taxon>
        <taxon>Mycobacteriales</taxon>
        <taxon>Mycobacteriaceae</taxon>
        <taxon>Mycolicibacter</taxon>
    </lineage>
</organism>
<dbReference type="InterPro" id="IPR029035">
    <property type="entry name" value="DHS-like_NAD/FAD-binding_dom"/>
</dbReference>